<keyword evidence="1" id="KW-0808">Transferase</keyword>
<dbReference type="AlphaFoldDB" id="A0A1I7GGJ3"/>
<dbReference type="RefSeq" id="WP_093554296.1">
    <property type="nucleotide sequence ID" value="NZ_FPBO01000003.1"/>
</dbReference>
<proteinExistence type="predicted"/>
<accession>A0A1I7GGJ3</accession>
<dbReference type="EMBL" id="FPBO01000003">
    <property type="protein sequence ID" value="SFU47431.1"/>
    <property type="molecule type" value="Genomic_DNA"/>
</dbReference>
<reference evidence="2" key="1">
    <citation type="submission" date="2016-10" db="EMBL/GenBank/DDBJ databases">
        <authorList>
            <person name="Varghese N."/>
            <person name="Submissions S."/>
        </authorList>
    </citation>
    <scope>NUCLEOTIDE SEQUENCE [LARGE SCALE GENOMIC DNA]</scope>
    <source>
        <strain evidence="2">CGMCC 1.11014</strain>
    </source>
</reference>
<name>A0A1I7GGJ3_9BURK</name>
<evidence type="ECO:0000313" key="2">
    <source>
        <dbReference type="Proteomes" id="UP000199391"/>
    </source>
</evidence>
<dbReference type="InterPro" id="IPR039498">
    <property type="entry name" value="NTP_transf_5"/>
</dbReference>
<dbReference type="OrthoDB" id="5497963at2"/>
<organism evidence="1 2">
    <name type="scientific">Pseudoduganella namucuonensis</name>
    <dbReference type="NCBI Taxonomy" id="1035707"/>
    <lineage>
        <taxon>Bacteria</taxon>
        <taxon>Pseudomonadati</taxon>
        <taxon>Pseudomonadota</taxon>
        <taxon>Betaproteobacteria</taxon>
        <taxon>Burkholderiales</taxon>
        <taxon>Oxalobacteraceae</taxon>
        <taxon>Telluria group</taxon>
        <taxon>Pseudoduganella</taxon>
    </lineage>
</organism>
<dbReference type="Pfam" id="PF14907">
    <property type="entry name" value="NTP_transf_5"/>
    <property type="match status" value="1"/>
</dbReference>
<sequence length="372" mass="41712">MSGAPLAVLAFRNPGRLAGLGMPEWDLLLRQSAAANLQARLYYLLEQRGDLARIPPQAREHLLWSRALAERHRQAVHWEVATIRRALVDIEAPLILLKGAAYALAGLPPAAGRLFSDIDILLPRECLGEAEAALMLNGWASSHQDAYDQRYYREWMHELPPMEHIQRQTTIDVHHAILPRTAPVHPDPERLRAAARAIPGLPDVWVLAPADMVLHSATHLFFDGEFDNGLRDLVDIDGLLRHFGGQPGFWPELAARARALQLTRPLFYALRYTALLLHTPLPLEVDEARAGGAPGPALLRLMDALFSRALLPKHASCDDRWTGTARFLLYLRANWLRMPPLLLARHLFHKAFLSPRDKKEATPVPEPDDGQN</sequence>
<dbReference type="Proteomes" id="UP000199391">
    <property type="component" value="Unassembled WGS sequence"/>
</dbReference>
<dbReference type="STRING" id="1035707.SAMN05216552_1003298"/>
<protein>
    <submittedName>
        <fullName evidence="1">Uncharacterized nucleotidyltransferase</fullName>
    </submittedName>
</protein>
<keyword evidence="2" id="KW-1185">Reference proteome</keyword>
<dbReference type="GO" id="GO:0016740">
    <property type="term" value="F:transferase activity"/>
    <property type="evidence" value="ECO:0007669"/>
    <property type="project" value="UniProtKB-KW"/>
</dbReference>
<evidence type="ECO:0000313" key="1">
    <source>
        <dbReference type="EMBL" id="SFU47431.1"/>
    </source>
</evidence>
<gene>
    <name evidence="1" type="ORF">SAMN05216552_1003298</name>
</gene>